<evidence type="ECO:0000256" key="7">
    <source>
        <dbReference type="ARBA" id="ARBA00022832"/>
    </source>
</evidence>
<evidence type="ECO:0000256" key="4">
    <source>
        <dbReference type="ARBA" id="ARBA00022516"/>
    </source>
</evidence>
<name>A0A9D4Z484_ADICA</name>
<feature type="transmembrane region" description="Helical" evidence="13">
    <location>
        <begin position="70"/>
        <end position="94"/>
    </location>
</feature>
<evidence type="ECO:0000256" key="10">
    <source>
        <dbReference type="ARBA" id="ARBA00023136"/>
    </source>
</evidence>
<sequence>MGSLPQSFFSTIAYWTCAHTHISSFQWLPGITFASSPVFLLSITLTYLLVTLCLSFSLSNRRSPVPLGPFPVIHNLVLFTSSLLMFVGCTMATLSEMGTLPSTTMPSTPPSSSSTSPTPLSWQLVFCFPPGTRASGPVFFWSYVFYLSKFYEFLDTFIMVLKRRPLTFLHVFHHAIVVIMSFFWLQYVQSLQIIALLTNTSVHMLMYSYYLLCSLGIKPFWKKLVTNCQIVQFVFSFMVSFVMLYLHFRGDGCEGISAWTFNAFFNASLLVLFVNFHHKQYRERRMEQQKKSI</sequence>
<evidence type="ECO:0000256" key="13">
    <source>
        <dbReference type="SAM" id="Phobius"/>
    </source>
</evidence>
<proteinExistence type="inferred from homology"/>
<dbReference type="GO" id="GO:0009922">
    <property type="term" value="F:fatty acid elongase activity"/>
    <property type="evidence" value="ECO:0007669"/>
    <property type="project" value="UniProtKB-EC"/>
</dbReference>
<comment type="subcellular location">
    <subcellularLocation>
        <location evidence="1">Membrane</location>
        <topology evidence="1">Multi-pass membrane protein</topology>
    </subcellularLocation>
</comment>
<evidence type="ECO:0000313" key="15">
    <source>
        <dbReference type="Proteomes" id="UP000886520"/>
    </source>
</evidence>
<dbReference type="PROSITE" id="PS01188">
    <property type="entry name" value="ELO"/>
    <property type="match status" value="1"/>
</dbReference>
<dbReference type="GO" id="GO:0005789">
    <property type="term" value="C:endoplasmic reticulum membrane"/>
    <property type="evidence" value="ECO:0007669"/>
    <property type="project" value="TreeGrafter"/>
</dbReference>
<dbReference type="AlphaFoldDB" id="A0A9D4Z484"/>
<reference evidence="14" key="1">
    <citation type="submission" date="2021-01" db="EMBL/GenBank/DDBJ databases">
        <title>Adiantum capillus-veneris genome.</title>
        <authorList>
            <person name="Fang Y."/>
            <person name="Liao Q."/>
        </authorList>
    </citation>
    <scope>NUCLEOTIDE SEQUENCE</scope>
    <source>
        <strain evidence="14">H3</strain>
        <tissue evidence="14">Leaf</tissue>
    </source>
</reference>
<dbReference type="EMBL" id="JABFUD020000024">
    <property type="protein sequence ID" value="KAI5060669.1"/>
    <property type="molecule type" value="Genomic_DNA"/>
</dbReference>
<dbReference type="GO" id="GO:0042761">
    <property type="term" value="P:very long-chain fatty acid biosynthetic process"/>
    <property type="evidence" value="ECO:0007669"/>
    <property type="project" value="TreeGrafter"/>
</dbReference>
<feature type="transmembrane region" description="Helical" evidence="13">
    <location>
        <begin position="166"/>
        <end position="185"/>
    </location>
</feature>
<feature type="transmembrane region" description="Helical" evidence="13">
    <location>
        <begin position="138"/>
        <end position="154"/>
    </location>
</feature>
<keyword evidence="7" id="KW-0276">Fatty acid metabolism</keyword>
<accession>A0A9D4Z484</accession>
<dbReference type="InterPro" id="IPR030457">
    <property type="entry name" value="ELO_CS"/>
</dbReference>
<evidence type="ECO:0000313" key="14">
    <source>
        <dbReference type="EMBL" id="KAI5060669.1"/>
    </source>
</evidence>
<evidence type="ECO:0000256" key="5">
    <source>
        <dbReference type="ARBA" id="ARBA00022679"/>
    </source>
</evidence>
<dbReference type="GO" id="GO:0019367">
    <property type="term" value="P:fatty acid elongation, saturated fatty acid"/>
    <property type="evidence" value="ECO:0007669"/>
    <property type="project" value="TreeGrafter"/>
</dbReference>
<dbReference type="Pfam" id="PF01151">
    <property type="entry name" value="ELO"/>
    <property type="match status" value="1"/>
</dbReference>
<dbReference type="PANTHER" id="PTHR11157">
    <property type="entry name" value="FATTY ACID ACYL TRANSFERASE-RELATED"/>
    <property type="match status" value="1"/>
</dbReference>
<keyword evidence="5" id="KW-0808">Transferase</keyword>
<evidence type="ECO:0000256" key="6">
    <source>
        <dbReference type="ARBA" id="ARBA00022692"/>
    </source>
</evidence>
<dbReference type="PANTHER" id="PTHR11157:SF134">
    <property type="entry name" value="ELONGATION OF FATTY ACIDS PROTEIN 1-RELATED"/>
    <property type="match status" value="1"/>
</dbReference>
<comment type="catalytic activity">
    <reaction evidence="12">
        <text>a very-long-chain acyl-CoA + malonyl-CoA + H(+) = a very-long-chain 3-oxoacyl-CoA + CO2 + CoA</text>
        <dbReference type="Rhea" id="RHEA:32727"/>
        <dbReference type="ChEBI" id="CHEBI:15378"/>
        <dbReference type="ChEBI" id="CHEBI:16526"/>
        <dbReference type="ChEBI" id="CHEBI:57287"/>
        <dbReference type="ChEBI" id="CHEBI:57384"/>
        <dbReference type="ChEBI" id="CHEBI:90725"/>
        <dbReference type="ChEBI" id="CHEBI:90736"/>
        <dbReference type="EC" id="2.3.1.199"/>
    </reaction>
</comment>
<comment type="caution">
    <text evidence="14">The sequence shown here is derived from an EMBL/GenBank/DDBJ whole genome shotgun (WGS) entry which is preliminary data.</text>
</comment>
<evidence type="ECO:0000256" key="12">
    <source>
        <dbReference type="ARBA" id="ARBA00047375"/>
    </source>
</evidence>
<evidence type="ECO:0000256" key="11">
    <source>
        <dbReference type="ARBA" id="ARBA00023160"/>
    </source>
</evidence>
<dbReference type="EC" id="2.3.1.199" evidence="3"/>
<dbReference type="OrthoDB" id="434092at2759"/>
<evidence type="ECO:0000256" key="1">
    <source>
        <dbReference type="ARBA" id="ARBA00004141"/>
    </source>
</evidence>
<evidence type="ECO:0000256" key="3">
    <source>
        <dbReference type="ARBA" id="ARBA00012307"/>
    </source>
</evidence>
<feature type="transmembrane region" description="Helical" evidence="13">
    <location>
        <begin position="258"/>
        <end position="276"/>
    </location>
</feature>
<keyword evidence="8 13" id="KW-1133">Transmembrane helix</keyword>
<keyword evidence="10 13" id="KW-0472">Membrane</keyword>
<feature type="transmembrane region" description="Helical" evidence="13">
    <location>
        <begin position="38"/>
        <end position="58"/>
    </location>
</feature>
<feature type="transmembrane region" description="Helical" evidence="13">
    <location>
        <begin position="224"/>
        <end position="246"/>
    </location>
</feature>
<feature type="transmembrane region" description="Helical" evidence="13">
    <location>
        <begin position="191"/>
        <end position="212"/>
    </location>
</feature>
<organism evidence="14 15">
    <name type="scientific">Adiantum capillus-veneris</name>
    <name type="common">Maidenhair fern</name>
    <dbReference type="NCBI Taxonomy" id="13818"/>
    <lineage>
        <taxon>Eukaryota</taxon>
        <taxon>Viridiplantae</taxon>
        <taxon>Streptophyta</taxon>
        <taxon>Embryophyta</taxon>
        <taxon>Tracheophyta</taxon>
        <taxon>Polypodiopsida</taxon>
        <taxon>Polypodiidae</taxon>
        <taxon>Polypodiales</taxon>
        <taxon>Pteridineae</taxon>
        <taxon>Pteridaceae</taxon>
        <taxon>Vittarioideae</taxon>
        <taxon>Adiantum</taxon>
    </lineage>
</organism>
<keyword evidence="6 13" id="KW-0812">Transmembrane</keyword>
<dbReference type="InterPro" id="IPR002076">
    <property type="entry name" value="ELO_fam"/>
</dbReference>
<evidence type="ECO:0000256" key="2">
    <source>
        <dbReference type="ARBA" id="ARBA00007263"/>
    </source>
</evidence>
<dbReference type="GO" id="GO:0034625">
    <property type="term" value="P:fatty acid elongation, monounsaturated fatty acid"/>
    <property type="evidence" value="ECO:0007669"/>
    <property type="project" value="TreeGrafter"/>
</dbReference>
<evidence type="ECO:0000256" key="8">
    <source>
        <dbReference type="ARBA" id="ARBA00022989"/>
    </source>
</evidence>
<gene>
    <name evidence="14" type="ORF">GOP47_0025089</name>
</gene>
<keyword evidence="9" id="KW-0443">Lipid metabolism</keyword>
<keyword evidence="11" id="KW-0275">Fatty acid biosynthesis</keyword>
<dbReference type="GO" id="GO:0030148">
    <property type="term" value="P:sphingolipid biosynthetic process"/>
    <property type="evidence" value="ECO:0007669"/>
    <property type="project" value="TreeGrafter"/>
</dbReference>
<evidence type="ECO:0000256" key="9">
    <source>
        <dbReference type="ARBA" id="ARBA00023098"/>
    </source>
</evidence>
<dbReference type="Proteomes" id="UP000886520">
    <property type="component" value="Chromosome 24"/>
</dbReference>
<keyword evidence="15" id="KW-1185">Reference proteome</keyword>
<comment type="similarity">
    <text evidence="2">Belongs to the ELO family.</text>
</comment>
<keyword evidence="4" id="KW-0444">Lipid biosynthesis</keyword>
<protein>
    <recommendedName>
        <fullName evidence="3">very-long-chain 3-oxoacyl-CoA synthase</fullName>
        <ecNumber evidence="3">2.3.1.199</ecNumber>
    </recommendedName>
</protein>
<dbReference type="GO" id="GO:0034626">
    <property type="term" value="P:fatty acid elongation, polyunsaturated fatty acid"/>
    <property type="evidence" value="ECO:0007669"/>
    <property type="project" value="TreeGrafter"/>
</dbReference>